<protein>
    <submittedName>
        <fullName evidence="1">15579_t:CDS:1</fullName>
    </submittedName>
</protein>
<name>A0ACA9NHB2_9GLOM</name>
<dbReference type="EMBL" id="CAJVPT010021352">
    <property type="protein sequence ID" value="CAG8654699.1"/>
    <property type="molecule type" value="Genomic_DNA"/>
</dbReference>
<organism evidence="1 2">
    <name type="scientific">Acaulospora colombiana</name>
    <dbReference type="NCBI Taxonomy" id="27376"/>
    <lineage>
        <taxon>Eukaryota</taxon>
        <taxon>Fungi</taxon>
        <taxon>Fungi incertae sedis</taxon>
        <taxon>Mucoromycota</taxon>
        <taxon>Glomeromycotina</taxon>
        <taxon>Glomeromycetes</taxon>
        <taxon>Diversisporales</taxon>
        <taxon>Acaulosporaceae</taxon>
        <taxon>Acaulospora</taxon>
    </lineage>
</organism>
<comment type="caution">
    <text evidence="1">The sequence shown here is derived from an EMBL/GenBank/DDBJ whole genome shotgun (WGS) entry which is preliminary data.</text>
</comment>
<accession>A0ACA9NHB2</accession>
<feature type="non-terminal residue" evidence="1">
    <location>
        <position position="849"/>
    </location>
</feature>
<evidence type="ECO:0000313" key="2">
    <source>
        <dbReference type="Proteomes" id="UP000789525"/>
    </source>
</evidence>
<feature type="non-terminal residue" evidence="1">
    <location>
        <position position="1"/>
    </location>
</feature>
<keyword evidence="2" id="KW-1185">Reference proteome</keyword>
<reference evidence="1" key="1">
    <citation type="submission" date="2021-06" db="EMBL/GenBank/DDBJ databases">
        <authorList>
            <person name="Kallberg Y."/>
            <person name="Tangrot J."/>
            <person name="Rosling A."/>
        </authorList>
    </citation>
    <scope>NUCLEOTIDE SEQUENCE</scope>
    <source>
        <strain evidence="1">CL356</strain>
    </source>
</reference>
<proteinExistence type="predicted"/>
<gene>
    <name evidence="1" type="ORF">ACOLOM_LOCUS8361</name>
</gene>
<evidence type="ECO:0000313" key="1">
    <source>
        <dbReference type="EMBL" id="CAG8654699.1"/>
    </source>
</evidence>
<sequence>HHTDIGDIFTAANGHTTFCGYDDDNVEAIRASYNAGHQLAHHGRLIQKLNASTKLSSEFLVLNPNSIGMHIDPAGMPWLIQPTRPPYGAINDTAATYIQQKFGLTIVLWTEDSKDASGYPDTDWNYNFYSNLAQTGAGRPHMTLSHETVDGSYYALEQGTLNGFTSRQMQLVTTADCLGMAAYETVTGYFGSQFSVSGNAIKTANSFVNCEDIWAGTTLCIPTSDSPTATATGTTTSTSSSSAATQSASTTCASTYTARAGDTCASIGTQFGHTAAAISAVNNFGNGHPSAFHQAGDNCASIAAQFEITAHDVETANTFLNCNNIWAGTPICIVGGSTPTGTSSSVAATPTCASTYTSVAGDTCASIATKVRSTGLLSVSDISNHVYALVWFDCLKHSKRQHISRLQQHLYVFALSLIEITHKIPIGAWTPVCIPPGGVSQCTRTYTAKSGDTCESIAREYGTTSSQIQAWCAYRSPHSELTLTSHYRNTFLTCTNIWAETFSHSIVVPPQLSLVSITLLSYNKYILVIDSTKFYNFNLAAILDAASLPKIMSTYNALNFPDALKIVPSIKKGDHVEGIFATSDRQMEAIEKYGIAASYLLTSYLSNGTHGHGLRGRDEEDSSLYSDVEYDPNWPFDREGGAISFHGVSQELETRSTGNGAYGGGSSMPLTHGVQQQHPEKENHSSSFSLDYPEVVLELGSGMGSVGLVAAEGLAIRYSRADSAIFRHYQNQDLDSSDRDGATTKKDCACAGKTARDSTVILTDLPEVCTLMEENVRMQMEQWKNERLDNIAVDAKYDQQRGSKSMEKTSDSPFPQPIVNLKVRSLAWGNQSHVHSISEELRTQRGFDA</sequence>
<dbReference type="Proteomes" id="UP000789525">
    <property type="component" value="Unassembled WGS sequence"/>
</dbReference>